<reference evidence="2" key="1">
    <citation type="submission" date="2022-11" db="UniProtKB">
        <authorList>
            <consortium name="WormBaseParasite"/>
        </authorList>
    </citation>
    <scope>IDENTIFICATION</scope>
</reference>
<protein>
    <submittedName>
        <fullName evidence="2">Uncharacterized protein</fullName>
    </submittedName>
</protein>
<dbReference type="Proteomes" id="UP000887580">
    <property type="component" value="Unplaced"/>
</dbReference>
<name>A0AC35FD83_9BILA</name>
<dbReference type="WBParaSite" id="PS1159_v2.g16288.t1">
    <property type="protein sequence ID" value="PS1159_v2.g16288.t1"/>
    <property type="gene ID" value="PS1159_v2.g16288"/>
</dbReference>
<accession>A0AC35FD83</accession>
<sequence>MSFSIPNDIFQNAFQRFSYNIDLIEKRYKNKRPSGLEMDFIDAKRPRLTVEEAKEKMKKSFLAPSSLLGNSSLCSPFVSDMTVSKETKLRVLKHNKRFKNLVNKGTDFSTFLNDENGNSDEPCEYNENDDNREEEELFNLDDIIDDGDDEGAEDDDDESKNDVEEETLVDNELSEDDDDVGPSDEQDKELEDELDKEKENEEFPFEEPEEEAAKEENTYKNLKVTRALIQRLTPKVSRMKNIAKPSSATKKIALLTNDTPKPRRRTNAPVLKERIEVAEDTPKVMRRRTIGSAMKETPTVSKKKITKSASAKAVPKTPTATKKVPKAASEKAVAKNDDDPLVKETPKKVRGRPKKSMIEDAPLNVVTPVTSSGKKTTKTALEKSTSKKKAAVATPKSEAAPSKKIAKPASEKSTTKKAAAVKEKTPTAKKTTKPASTEAGSKTPAVLKKNTKSPPLTVAVPTKKPGRQRKSLPMTEAAAAPNKARGRPRKSIA</sequence>
<organism evidence="1 2">
    <name type="scientific">Panagrolaimus sp. PS1159</name>
    <dbReference type="NCBI Taxonomy" id="55785"/>
    <lineage>
        <taxon>Eukaryota</taxon>
        <taxon>Metazoa</taxon>
        <taxon>Ecdysozoa</taxon>
        <taxon>Nematoda</taxon>
        <taxon>Chromadorea</taxon>
        <taxon>Rhabditida</taxon>
        <taxon>Tylenchina</taxon>
        <taxon>Panagrolaimomorpha</taxon>
        <taxon>Panagrolaimoidea</taxon>
        <taxon>Panagrolaimidae</taxon>
        <taxon>Panagrolaimus</taxon>
    </lineage>
</organism>
<proteinExistence type="predicted"/>
<evidence type="ECO:0000313" key="2">
    <source>
        <dbReference type="WBParaSite" id="PS1159_v2.g16288.t1"/>
    </source>
</evidence>
<evidence type="ECO:0000313" key="1">
    <source>
        <dbReference type="Proteomes" id="UP000887580"/>
    </source>
</evidence>